<dbReference type="Proteomes" id="UP000002036">
    <property type="component" value="Chromosome D"/>
</dbReference>
<dbReference type="OrthoDB" id="2209940at2759"/>
<evidence type="ECO:0000313" key="2">
    <source>
        <dbReference type="Proteomes" id="UP000002036"/>
    </source>
</evidence>
<evidence type="ECO:0000313" key="1">
    <source>
        <dbReference type="EMBL" id="CAR22904.1"/>
    </source>
</evidence>
<dbReference type="RefSeq" id="XP_002553342.1">
    <property type="nucleotide sequence ID" value="XM_002553296.1"/>
</dbReference>
<sequence length="184" mass="20537">MLEFDKKFCDKMPSLPLEELRALEREYVFARFDFEVAFDLGCKVRQWARELFPADALVVDLSLPSGQCVFHATTNAGTALDNDIWVARKRRTAVRFGCSSFVMGRKLAAKQQQRASLTMQDAYFVDPAEYAFHGGALPLRVEGLDAPVAVLTVSGLAQATDHAFALACAREFAQRLAQRELDLD</sequence>
<dbReference type="AlphaFoldDB" id="C5DFE9"/>
<dbReference type="STRING" id="559295.C5DFE9"/>
<dbReference type="GO" id="GO:0006620">
    <property type="term" value="P:post-translational protein targeting to endoplasmic reticulum membrane"/>
    <property type="evidence" value="ECO:0007669"/>
    <property type="project" value="TreeGrafter"/>
</dbReference>
<dbReference type="Pfam" id="PF03928">
    <property type="entry name" value="HbpS-like"/>
    <property type="match status" value="1"/>
</dbReference>
<keyword evidence="2" id="KW-1185">Reference proteome</keyword>
<dbReference type="SUPFAM" id="SSF143744">
    <property type="entry name" value="GlcG-like"/>
    <property type="match status" value="1"/>
</dbReference>
<dbReference type="EMBL" id="CU928168">
    <property type="protein sequence ID" value="CAR22904.1"/>
    <property type="molecule type" value="Genomic_DNA"/>
</dbReference>
<proteinExistence type="predicted"/>
<reference evidence="1 2" key="1">
    <citation type="journal article" date="2009" name="Genome Res.">
        <title>Comparative genomics of protoploid Saccharomycetaceae.</title>
        <authorList>
            <consortium name="The Genolevures Consortium"/>
            <person name="Souciet J.-L."/>
            <person name="Dujon B."/>
            <person name="Gaillardin C."/>
            <person name="Johnston M."/>
            <person name="Baret P.V."/>
            <person name="Cliften P."/>
            <person name="Sherman D.J."/>
            <person name="Weissenbach J."/>
            <person name="Westhof E."/>
            <person name="Wincker P."/>
            <person name="Jubin C."/>
            <person name="Poulain J."/>
            <person name="Barbe V."/>
            <person name="Segurens B."/>
            <person name="Artiguenave F."/>
            <person name="Anthouard V."/>
            <person name="Vacherie B."/>
            <person name="Val M.-E."/>
            <person name="Fulton R.S."/>
            <person name="Minx P."/>
            <person name="Wilson R."/>
            <person name="Durrens P."/>
            <person name="Jean G."/>
            <person name="Marck C."/>
            <person name="Martin T."/>
            <person name="Nikolski M."/>
            <person name="Rolland T."/>
            <person name="Seret M.-L."/>
            <person name="Casaregola S."/>
            <person name="Despons L."/>
            <person name="Fairhead C."/>
            <person name="Fischer G."/>
            <person name="Lafontaine I."/>
            <person name="Leh V."/>
            <person name="Lemaire M."/>
            <person name="de Montigny J."/>
            <person name="Neuveglise C."/>
            <person name="Thierry A."/>
            <person name="Blanc-Lenfle I."/>
            <person name="Bleykasten C."/>
            <person name="Diffels J."/>
            <person name="Fritsch E."/>
            <person name="Frangeul L."/>
            <person name="Goeffon A."/>
            <person name="Jauniaux N."/>
            <person name="Kachouri-Lafond R."/>
            <person name="Payen C."/>
            <person name="Potier S."/>
            <person name="Pribylova L."/>
            <person name="Ozanne C."/>
            <person name="Richard G.-F."/>
            <person name="Sacerdot C."/>
            <person name="Straub M.-L."/>
            <person name="Talla E."/>
        </authorList>
    </citation>
    <scope>NUCLEOTIDE SEQUENCE [LARGE SCALE GENOMIC DNA]</scope>
    <source>
        <strain evidence="2">ATCC 56472 / CBS 6340 / NRRL Y-8284</strain>
    </source>
</reference>
<dbReference type="Gene3D" id="3.30.450.150">
    <property type="entry name" value="Haem-degrading domain"/>
    <property type="match status" value="1"/>
</dbReference>
<gene>
    <name evidence="1" type="ordered locus">KLTH0D14542g</name>
</gene>
<dbReference type="InterPro" id="IPR010371">
    <property type="entry name" value="YBR137W-like"/>
</dbReference>
<dbReference type="GeneID" id="8295586"/>
<dbReference type="FunCoup" id="C5DFE9">
    <property type="interactions" value="45"/>
</dbReference>
<organism evidence="1 2">
    <name type="scientific">Lachancea thermotolerans (strain ATCC 56472 / CBS 6340 / NRRL Y-8284)</name>
    <name type="common">Yeast</name>
    <name type="synonym">Kluyveromyces thermotolerans</name>
    <dbReference type="NCBI Taxonomy" id="559295"/>
    <lineage>
        <taxon>Eukaryota</taxon>
        <taxon>Fungi</taxon>
        <taxon>Dikarya</taxon>
        <taxon>Ascomycota</taxon>
        <taxon>Saccharomycotina</taxon>
        <taxon>Saccharomycetes</taxon>
        <taxon>Saccharomycetales</taxon>
        <taxon>Saccharomycetaceae</taxon>
        <taxon>Lachancea</taxon>
    </lineage>
</organism>
<dbReference type="PANTHER" id="PTHR28255:SF1">
    <property type="entry name" value="UPF0303 PROTEIN YBR137W"/>
    <property type="match status" value="1"/>
</dbReference>
<dbReference type="InParanoid" id="C5DFE9"/>
<dbReference type="eggNOG" id="ENOG502S03S">
    <property type="taxonomic scope" value="Eukaryota"/>
</dbReference>
<dbReference type="HOGENOM" id="CLU_101036_1_1_1"/>
<dbReference type="InterPro" id="IPR038084">
    <property type="entry name" value="PduO/GlcC-like_sf"/>
</dbReference>
<dbReference type="OMA" id="TMQEDHE"/>
<dbReference type="InterPro" id="IPR005624">
    <property type="entry name" value="PduO/GlcC-like"/>
</dbReference>
<protein>
    <submittedName>
        <fullName evidence="1">KLTH0D14542p</fullName>
    </submittedName>
</protein>
<name>C5DFE9_LACTC</name>
<accession>C5DFE9</accession>
<dbReference type="PIRSF" id="PIRSF008757">
    <property type="entry name" value="UCP008757"/>
    <property type="match status" value="1"/>
</dbReference>
<dbReference type="PANTHER" id="PTHR28255">
    <property type="match status" value="1"/>
</dbReference>
<dbReference type="KEGG" id="lth:KLTH0D14542g"/>
<dbReference type="GO" id="GO:0072380">
    <property type="term" value="C:TRC complex"/>
    <property type="evidence" value="ECO:0007669"/>
    <property type="project" value="TreeGrafter"/>
</dbReference>